<feature type="region of interest" description="Disordered" evidence="1">
    <location>
        <begin position="117"/>
        <end position="148"/>
    </location>
</feature>
<evidence type="ECO:0000313" key="3">
    <source>
        <dbReference type="EMBL" id="KAF6239811.1"/>
    </source>
</evidence>
<accession>A0A8H6L8M0</accession>
<dbReference type="OrthoDB" id="3794209at2759"/>
<comment type="caution">
    <text evidence="3">The sequence shown here is derived from an EMBL/GenBank/DDBJ whole genome shotgun (WGS) entry which is preliminary data.</text>
</comment>
<dbReference type="GeneID" id="59284031"/>
<dbReference type="AlphaFoldDB" id="A0A8H6L8M0"/>
<dbReference type="GO" id="GO:0016747">
    <property type="term" value="F:acyltransferase activity, transferring groups other than amino-acyl groups"/>
    <property type="evidence" value="ECO:0007669"/>
    <property type="project" value="InterPro"/>
</dbReference>
<sequence>MVLLSSCSLRKFRRNEDIEGLMTNRANGMTLIATVSAKPYVPTKPEGMGQRAHLLFKRPPPDASKPETNSQRGKSGDDDEERWPKWEILANAVHPSLQGRGLASALLEQVIGEIKSRASSSTSSTPPAQHHRNSVNGDGDPETENTREEAVGKGKVMLMLSTMLEINESYYLKRGFVTTAVRRFEPGTMGSRDGFSVAEMMRWVDL</sequence>
<gene>
    <name evidence="3" type="ORF">HO173_002357</name>
</gene>
<dbReference type="Gene3D" id="3.40.630.30">
    <property type="match status" value="1"/>
</dbReference>
<feature type="region of interest" description="Disordered" evidence="1">
    <location>
        <begin position="56"/>
        <end position="80"/>
    </location>
</feature>
<feature type="compositionally biased region" description="Low complexity" evidence="1">
    <location>
        <begin position="118"/>
        <end position="128"/>
    </location>
</feature>
<evidence type="ECO:0000259" key="2">
    <source>
        <dbReference type="Pfam" id="PF00583"/>
    </source>
</evidence>
<dbReference type="CDD" id="cd04301">
    <property type="entry name" value="NAT_SF"/>
    <property type="match status" value="1"/>
</dbReference>
<dbReference type="SUPFAM" id="SSF55729">
    <property type="entry name" value="Acyl-CoA N-acyltransferases (Nat)"/>
    <property type="match status" value="1"/>
</dbReference>
<evidence type="ECO:0000256" key="1">
    <source>
        <dbReference type="SAM" id="MobiDB-lite"/>
    </source>
</evidence>
<organism evidence="3 4">
    <name type="scientific">Letharia columbiana</name>
    <dbReference type="NCBI Taxonomy" id="112416"/>
    <lineage>
        <taxon>Eukaryota</taxon>
        <taxon>Fungi</taxon>
        <taxon>Dikarya</taxon>
        <taxon>Ascomycota</taxon>
        <taxon>Pezizomycotina</taxon>
        <taxon>Lecanoromycetes</taxon>
        <taxon>OSLEUM clade</taxon>
        <taxon>Lecanoromycetidae</taxon>
        <taxon>Lecanorales</taxon>
        <taxon>Lecanorineae</taxon>
        <taxon>Parmeliaceae</taxon>
        <taxon>Letharia</taxon>
    </lineage>
</organism>
<name>A0A8H6L8M0_9LECA</name>
<proteinExistence type="predicted"/>
<dbReference type="InterPro" id="IPR000182">
    <property type="entry name" value="GNAT_dom"/>
</dbReference>
<feature type="domain" description="N-acetyltransferase" evidence="2">
    <location>
        <begin position="84"/>
        <end position="117"/>
    </location>
</feature>
<reference evidence="3 4" key="1">
    <citation type="journal article" date="2020" name="Genomics">
        <title>Complete, high-quality genomes from long-read metagenomic sequencing of two wolf lichen thalli reveals enigmatic genome architecture.</title>
        <authorList>
            <person name="McKenzie S.K."/>
            <person name="Walston R.F."/>
            <person name="Allen J.L."/>
        </authorList>
    </citation>
    <scope>NUCLEOTIDE SEQUENCE [LARGE SCALE GENOMIC DNA]</scope>
    <source>
        <strain evidence="3">WasteWater2</strain>
    </source>
</reference>
<keyword evidence="4" id="KW-1185">Reference proteome</keyword>
<dbReference type="InterPro" id="IPR016181">
    <property type="entry name" value="Acyl_CoA_acyltransferase"/>
</dbReference>
<dbReference type="Pfam" id="PF00583">
    <property type="entry name" value="Acetyltransf_1"/>
    <property type="match status" value="1"/>
</dbReference>
<protein>
    <recommendedName>
        <fullName evidence="2">N-acetyltransferase domain-containing protein</fullName>
    </recommendedName>
</protein>
<dbReference type="RefSeq" id="XP_037169086.1">
    <property type="nucleotide sequence ID" value="XM_037304291.1"/>
</dbReference>
<dbReference type="EMBL" id="JACCJC010000005">
    <property type="protein sequence ID" value="KAF6239811.1"/>
    <property type="molecule type" value="Genomic_DNA"/>
</dbReference>
<dbReference type="Proteomes" id="UP000578531">
    <property type="component" value="Unassembled WGS sequence"/>
</dbReference>
<evidence type="ECO:0000313" key="4">
    <source>
        <dbReference type="Proteomes" id="UP000578531"/>
    </source>
</evidence>